<keyword evidence="11" id="KW-1185">Reference proteome</keyword>
<dbReference type="AlphaFoldDB" id="A0ABD2CDC0"/>
<evidence type="ECO:0000313" key="11">
    <source>
        <dbReference type="Proteomes" id="UP001607303"/>
    </source>
</evidence>
<evidence type="ECO:0000313" key="10">
    <source>
        <dbReference type="EMBL" id="KAL2743052.1"/>
    </source>
</evidence>
<keyword evidence="5" id="KW-0443">Lipid metabolism</keyword>
<organism evidence="10 11">
    <name type="scientific">Vespula maculifrons</name>
    <name type="common">Eastern yellow jacket</name>
    <name type="synonym">Wasp</name>
    <dbReference type="NCBI Taxonomy" id="7453"/>
    <lineage>
        <taxon>Eukaryota</taxon>
        <taxon>Metazoa</taxon>
        <taxon>Ecdysozoa</taxon>
        <taxon>Arthropoda</taxon>
        <taxon>Hexapoda</taxon>
        <taxon>Insecta</taxon>
        <taxon>Pterygota</taxon>
        <taxon>Neoptera</taxon>
        <taxon>Endopterygota</taxon>
        <taxon>Hymenoptera</taxon>
        <taxon>Apocrita</taxon>
        <taxon>Aculeata</taxon>
        <taxon>Vespoidea</taxon>
        <taxon>Vespidae</taxon>
        <taxon>Vespinae</taxon>
        <taxon>Vespula</taxon>
    </lineage>
</organism>
<evidence type="ECO:0000259" key="9">
    <source>
        <dbReference type="Pfam" id="PF04083"/>
    </source>
</evidence>
<evidence type="ECO:0000256" key="4">
    <source>
        <dbReference type="ARBA" id="ARBA00022963"/>
    </source>
</evidence>
<dbReference type="GO" id="GO:0016042">
    <property type="term" value="P:lipid catabolic process"/>
    <property type="evidence" value="ECO:0007669"/>
    <property type="project" value="UniProtKB-KW"/>
</dbReference>
<evidence type="ECO:0000256" key="3">
    <source>
        <dbReference type="ARBA" id="ARBA00022801"/>
    </source>
</evidence>
<evidence type="ECO:0000256" key="1">
    <source>
        <dbReference type="ARBA" id="ARBA00010701"/>
    </source>
</evidence>
<evidence type="ECO:0000256" key="8">
    <source>
        <dbReference type="PIRSR" id="PIRSR000862-1"/>
    </source>
</evidence>
<comment type="similarity">
    <text evidence="1 7">Belongs to the AB hydrolase superfamily. Lipase family.</text>
</comment>
<keyword evidence="2" id="KW-0732">Signal</keyword>
<protein>
    <recommendedName>
        <fullName evidence="7">Lipase</fullName>
    </recommendedName>
</protein>
<comment type="caution">
    <text evidence="10">The sequence shown here is derived from an EMBL/GenBank/DDBJ whole genome shotgun (WGS) entry which is preliminary data.</text>
</comment>
<gene>
    <name evidence="10" type="ORF">V1477_008541</name>
</gene>
<feature type="domain" description="Partial AB-hydrolase lipase" evidence="9">
    <location>
        <begin position="69"/>
        <end position="125"/>
    </location>
</feature>
<keyword evidence="4 7" id="KW-0442">Lipid degradation</keyword>
<dbReference type="SUPFAM" id="SSF53474">
    <property type="entry name" value="alpha/beta-Hydrolases"/>
    <property type="match status" value="1"/>
</dbReference>
<dbReference type="EMBL" id="JAYRBN010000056">
    <property type="protein sequence ID" value="KAL2743052.1"/>
    <property type="molecule type" value="Genomic_DNA"/>
</dbReference>
<dbReference type="Gene3D" id="3.40.50.1820">
    <property type="entry name" value="alpha/beta hydrolase"/>
    <property type="match status" value="1"/>
</dbReference>
<evidence type="ECO:0000256" key="5">
    <source>
        <dbReference type="ARBA" id="ARBA00023098"/>
    </source>
</evidence>
<accession>A0ABD2CDC0</accession>
<dbReference type="Pfam" id="PF04083">
    <property type="entry name" value="Abhydro_lipase"/>
    <property type="match status" value="1"/>
</dbReference>
<name>A0ABD2CDC0_VESMC</name>
<reference evidence="10 11" key="1">
    <citation type="journal article" date="2024" name="Ann. Entomol. Soc. Am.">
        <title>Genomic analyses of the southern and eastern yellowjacket wasps (Hymenoptera: Vespidae) reveal evolutionary signatures of social life.</title>
        <authorList>
            <person name="Catto M.A."/>
            <person name="Caine P.B."/>
            <person name="Orr S.E."/>
            <person name="Hunt B.G."/>
            <person name="Goodisman M.A.D."/>
        </authorList>
    </citation>
    <scope>NUCLEOTIDE SEQUENCE [LARGE SCALE GENOMIC DNA]</scope>
    <source>
        <strain evidence="10">232</strain>
        <tissue evidence="10">Head and thorax</tissue>
    </source>
</reference>
<dbReference type="FunFam" id="3.40.50.1820:FF:000057">
    <property type="entry name" value="Lipase"/>
    <property type="match status" value="1"/>
</dbReference>
<sequence>MYLYFLYITNRTMKLILLTMLLLFDRYLGRTSSFSLLKYILSSNGNELKKVRSESELNGDDTVLDFIGLVQRHGYPAEEHNVITDDGYILTIHRIPNSPLSDKNEKKRVVFMQHGMTASSDSWVLLEPKKDLPILLADNGYDVWLGNFRGNTYCRSHVNLTTDNPKFWEFSYHDIGLHDTPQYIDYVLNYTGSKKLFYIGHSMGTSVSYVMLSMKPSYNDKMRLVISLAPVSYFKHKFPPIFQRIMKDVPKLKRILEKEGIYDILPQSKMIKLVGTKLCNDKSIFQSICASIFYLVSGRDTAQTNASLLPYLMSYVPAGVSTQSLFHYYQNYLTGNFEAYDYGYEGNLIHYEKAKPPIYDVKKIVAPLALFYGINDVLTNEEDATELSKRLPNLVTCEAVPYECFSHFDFVVANDVKTLLYDRLLNLMKEF</sequence>
<dbReference type="InterPro" id="IPR006693">
    <property type="entry name" value="AB_hydrolase_lipase"/>
</dbReference>
<proteinExistence type="inferred from homology"/>
<dbReference type="GO" id="GO:0016787">
    <property type="term" value="F:hydrolase activity"/>
    <property type="evidence" value="ECO:0007669"/>
    <property type="project" value="UniProtKB-KW"/>
</dbReference>
<evidence type="ECO:0000256" key="7">
    <source>
        <dbReference type="PIRNR" id="PIRNR000862"/>
    </source>
</evidence>
<dbReference type="InterPro" id="IPR029058">
    <property type="entry name" value="AB_hydrolase_fold"/>
</dbReference>
<feature type="active site" description="Charge relay system" evidence="8">
    <location>
        <position position="407"/>
    </location>
</feature>
<keyword evidence="3 7" id="KW-0378">Hydrolase</keyword>
<evidence type="ECO:0000256" key="2">
    <source>
        <dbReference type="ARBA" id="ARBA00022729"/>
    </source>
</evidence>
<dbReference type="PIRSF" id="PIRSF000862">
    <property type="entry name" value="Steryl_ester_lip"/>
    <property type="match status" value="1"/>
</dbReference>
<evidence type="ECO:0000256" key="6">
    <source>
        <dbReference type="ARBA" id="ARBA00023180"/>
    </source>
</evidence>
<keyword evidence="6" id="KW-0325">Glycoprotein</keyword>
<dbReference type="InterPro" id="IPR025483">
    <property type="entry name" value="Lipase_euk"/>
</dbReference>
<dbReference type="PANTHER" id="PTHR11005">
    <property type="entry name" value="LYSOSOMAL ACID LIPASE-RELATED"/>
    <property type="match status" value="1"/>
</dbReference>
<dbReference type="Proteomes" id="UP001607303">
    <property type="component" value="Unassembled WGS sequence"/>
</dbReference>
<feature type="active site" description="Nucleophile" evidence="8">
    <location>
        <position position="202"/>
    </location>
</feature>
<feature type="active site" description="Charge relay system" evidence="8">
    <location>
        <position position="376"/>
    </location>
</feature>